<sequence length="74" mass="7888">MSEKCSDRIGSPGCVQAAAARGRLPQRMPFSLRMRARCSFGSQDVTMAGVGVAPGQIGVRALFFCARRLMSAPL</sequence>
<dbReference type="EMBL" id="AWQX01000050">
    <property type="protein sequence ID" value="EST35501.1"/>
    <property type="molecule type" value="Genomic_DNA"/>
</dbReference>
<evidence type="ECO:0000313" key="2">
    <source>
        <dbReference type="Proteomes" id="UP000017984"/>
    </source>
</evidence>
<dbReference type="AlphaFoldDB" id="V6KVN3"/>
<dbReference type="Proteomes" id="UP000017984">
    <property type="component" value="Chromosome"/>
</dbReference>
<organism evidence="1 2">
    <name type="scientific">Streptomyces roseochromogenus subsp. oscitans DS 12.976</name>
    <dbReference type="NCBI Taxonomy" id="1352936"/>
    <lineage>
        <taxon>Bacteria</taxon>
        <taxon>Bacillati</taxon>
        <taxon>Actinomycetota</taxon>
        <taxon>Actinomycetes</taxon>
        <taxon>Kitasatosporales</taxon>
        <taxon>Streptomycetaceae</taxon>
        <taxon>Streptomyces</taxon>
    </lineage>
</organism>
<name>V6KVN3_STRRC</name>
<dbReference type="HOGENOM" id="CLU_2686357_0_0_11"/>
<protein>
    <submittedName>
        <fullName evidence="1">Uncharacterized protein</fullName>
    </submittedName>
</protein>
<accession>V6KVN3</accession>
<proteinExistence type="predicted"/>
<gene>
    <name evidence="1" type="ORF">M878_05425</name>
</gene>
<comment type="caution">
    <text evidence="1">The sequence shown here is derived from an EMBL/GenBank/DDBJ whole genome shotgun (WGS) entry which is preliminary data.</text>
</comment>
<reference evidence="1 2" key="1">
    <citation type="journal article" date="2014" name="Genome Announc.">
        <title>Draft Genome Sequence of Streptomyces roseochromogenes subsp. oscitans DS 12.976, Producer of the Aminocoumarin Antibiotic Clorobiocin.</title>
        <authorList>
            <person name="Ruckert C."/>
            <person name="Kalinowski J."/>
            <person name="Heide L."/>
            <person name="Apel A.K."/>
        </authorList>
    </citation>
    <scope>NUCLEOTIDE SEQUENCE [LARGE SCALE GENOMIC DNA]</scope>
    <source>
        <strain evidence="1 2">DS 12.976</strain>
    </source>
</reference>
<keyword evidence="2" id="KW-1185">Reference proteome</keyword>
<evidence type="ECO:0000313" key="1">
    <source>
        <dbReference type="EMBL" id="EST35501.1"/>
    </source>
</evidence>
<dbReference type="STRING" id="1352936.M878_05425"/>